<evidence type="ECO:0000313" key="2">
    <source>
        <dbReference type="EMBL" id="NWK57704.1"/>
    </source>
</evidence>
<gene>
    <name evidence="2" type="ORF">HW115_18950</name>
</gene>
<protein>
    <recommendedName>
        <fullName evidence="1">DUF7677 domain-containing protein</fullName>
    </recommendedName>
</protein>
<evidence type="ECO:0000259" key="1">
    <source>
        <dbReference type="Pfam" id="PF24725"/>
    </source>
</evidence>
<dbReference type="Proteomes" id="UP000557872">
    <property type="component" value="Unassembled WGS sequence"/>
</dbReference>
<evidence type="ECO:0000313" key="3">
    <source>
        <dbReference type="Proteomes" id="UP000557872"/>
    </source>
</evidence>
<name>A0A851GTR8_9BACT</name>
<reference evidence="2 3" key="1">
    <citation type="submission" date="2020-07" db="EMBL/GenBank/DDBJ databases">
        <title>Roseicoccus Jingziensis gen. nov., sp. nov., isolated from coastal seawater.</title>
        <authorList>
            <person name="Feng X."/>
        </authorList>
    </citation>
    <scope>NUCLEOTIDE SEQUENCE [LARGE SCALE GENOMIC DNA]</scope>
    <source>
        <strain evidence="2 3">N1E253</strain>
    </source>
</reference>
<dbReference type="AlphaFoldDB" id="A0A851GTR8"/>
<dbReference type="InterPro" id="IPR056094">
    <property type="entry name" value="DUF7677"/>
</dbReference>
<proteinExistence type="predicted"/>
<dbReference type="EMBL" id="JACBAZ010000023">
    <property type="protein sequence ID" value="NWK57704.1"/>
    <property type="molecule type" value="Genomic_DNA"/>
</dbReference>
<keyword evidence="3" id="KW-1185">Reference proteome</keyword>
<organism evidence="2 3">
    <name type="scientific">Oceaniferula marina</name>
    <dbReference type="NCBI Taxonomy" id="2748318"/>
    <lineage>
        <taxon>Bacteria</taxon>
        <taxon>Pseudomonadati</taxon>
        <taxon>Verrucomicrobiota</taxon>
        <taxon>Verrucomicrobiia</taxon>
        <taxon>Verrucomicrobiales</taxon>
        <taxon>Verrucomicrobiaceae</taxon>
        <taxon>Oceaniferula</taxon>
    </lineage>
</organism>
<accession>A0A851GTR8</accession>
<feature type="domain" description="DUF7677" evidence="1">
    <location>
        <begin position="2"/>
        <end position="97"/>
    </location>
</feature>
<dbReference type="Pfam" id="PF24725">
    <property type="entry name" value="DUF7677"/>
    <property type="match status" value="1"/>
</dbReference>
<sequence length="97" mass="11027">MKLPHSVSGAIRTFSYFLSSGTHSMLEGVDYLDIYGSEPSAIEQVYAIFANVLEYDHEGNITNLKHAEKRATDSLRAYCDPNFVVSPPYEEWETELY</sequence>
<comment type="caution">
    <text evidence="2">The sequence shown here is derived from an EMBL/GenBank/DDBJ whole genome shotgun (WGS) entry which is preliminary data.</text>
</comment>
<dbReference type="RefSeq" id="WP_178935076.1">
    <property type="nucleotide sequence ID" value="NZ_JACBAZ010000023.1"/>
</dbReference>